<evidence type="ECO:0000313" key="4">
    <source>
        <dbReference type="Proteomes" id="UP001360953"/>
    </source>
</evidence>
<dbReference type="SUPFAM" id="SSF54695">
    <property type="entry name" value="POZ domain"/>
    <property type="match status" value="1"/>
</dbReference>
<feature type="domain" description="BTB" evidence="2">
    <location>
        <begin position="31"/>
        <end position="93"/>
    </location>
</feature>
<accession>A0ABR1LAW0</accession>
<evidence type="ECO:0000256" key="1">
    <source>
        <dbReference type="SAM" id="Coils"/>
    </source>
</evidence>
<protein>
    <recommendedName>
        <fullName evidence="2">BTB domain-containing protein</fullName>
    </recommendedName>
</protein>
<comment type="caution">
    <text evidence="3">The sequence shown here is derived from an EMBL/GenBank/DDBJ whole genome shotgun (WGS) entry which is preliminary data.</text>
</comment>
<dbReference type="InterPro" id="IPR000210">
    <property type="entry name" value="BTB/POZ_dom"/>
</dbReference>
<evidence type="ECO:0000313" key="3">
    <source>
        <dbReference type="EMBL" id="KAK7532345.1"/>
    </source>
</evidence>
<name>A0ABR1LAW0_9PEZI</name>
<dbReference type="EMBL" id="JBBPEH010000011">
    <property type="protein sequence ID" value="KAK7532345.1"/>
    <property type="molecule type" value="Genomic_DNA"/>
</dbReference>
<dbReference type="CDD" id="cd18186">
    <property type="entry name" value="BTB_POZ_ZBTB_KLHL-like"/>
    <property type="match status" value="1"/>
</dbReference>
<feature type="coiled-coil region" evidence="1">
    <location>
        <begin position="281"/>
        <end position="308"/>
    </location>
</feature>
<dbReference type="PANTHER" id="PTHR47843">
    <property type="entry name" value="BTB DOMAIN-CONTAINING PROTEIN-RELATED"/>
    <property type="match status" value="1"/>
</dbReference>
<keyword evidence="4" id="KW-1185">Reference proteome</keyword>
<proteinExistence type="predicted"/>
<dbReference type="InterPro" id="IPR011333">
    <property type="entry name" value="SKP1/BTB/POZ_sf"/>
</dbReference>
<keyword evidence="1" id="KW-0175">Coiled coil</keyword>
<organism evidence="3 4">
    <name type="scientific">Phyllosticta citribraziliensis</name>
    <dbReference type="NCBI Taxonomy" id="989973"/>
    <lineage>
        <taxon>Eukaryota</taxon>
        <taxon>Fungi</taxon>
        <taxon>Dikarya</taxon>
        <taxon>Ascomycota</taxon>
        <taxon>Pezizomycotina</taxon>
        <taxon>Dothideomycetes</taxon>
        <taxon>Dothideomycetes incertae sedis</taxon>
        <taxon>Botryosphaeriales</taxon>
        <taxon>Phyllostictaceae</taxon>
        <taxon>Phyllosticta</taxon>
    </lineage>
</organism>
<dbReference type="Pfam" id="PF00651">
    <property type="entry name" value="BTB"/>
    <property type="match status" value="1"/>
</dbReference>
<reference evidence="3 4" key="1">
    <citation type="submission" date="2024-04" db="EMBL/GenBank/DDBJ databases">
        <title>Phyllosticta paracitricarpa is synonymous to the EU quarantine fungus P. citricarpa based on phylogenomic analyses.</title>
        <authorList>
            <consortium name="Lawrence Berkeley National Laboratory"/>
            <person name="Van ingen-buijs V.A."/>
            <person name="Van westerhoven A.C."/>
            <person name="Haridas S."/>
            <person name="Skiadas P."/>
            <person name="Martin F."/>
            <person name="Groenewald J.Z."/>
            <person name="Crous P.W."/>
            <person name="Seidl M.F."/>
        </authorList>
    </citation>
    <scope>NUCLEOTIDE SEQUENCE [LARGE SCALE GENOMIC DNA]</scope>
    <source>
        <strain evidence="3 4">CPC 17464</strain>
    </source>
</reference>
<dbReference type="GeneID" id="92035512"/>
<sequence>MENPNNPFQWPSCTSYWQEVETAGVSSGEQNFVTILVGPKLKPFVVHANVIGAKSPFFKTAFESGFKEGAMQVMTLADTEEAVFRVVMEWVYDHTSLPTAYWAETDNWEEFSAGRQELEWDALMVENYIFAQTYMFKELAASVCGDFVWRLWEIDCEDPREPQFPFPTTHTVERLFGGVPESSKLCEEFALAFLLRLHEGTLASGQQSLKDVPPTFAKTLLVMLASTRVGMPFPCSPAVNVPRLVEIAFQTEEEEEDDHTLQEIQPEIFGVKLEEASRATESKKDAKIQVLTRENDRLKREIEELKKRLA</sequence>
<dbReference type="RefSeq" id="XP_066652013.1">
    <property type="nucleotide sequence ID" value="XM_066802606.1"/>
</dbReference>
<dbReference type="PANTHER" id="PTHR47843:SF6">
    <property type="entry name" value="BTB DOMAIN-CONTAINING PROTEIN"/>
    <property type="match status" value="1"/>
</dbReference>
<gene>
    <name evidence="3" type="ORF">J3D65DRAFT_661552</name>
</gene>
<evidence type="ECO:0000259" key="2">
    <source>
        <dbReference type="PROSITE" id="PS50097"/>
    </source>
</evidence>
<dbReference type="Proteomes" id="UP001360953">
    <property type="component" value="Unassembled WGS sequence"/>
</dbReference>
<dbReference type="PROSITE" id="PS50097">
    <property type="entry name" value="BTB"/>
    <property type="match status" value="1"/>
</dbReference>
<dbReference type="Gene3D" id="3.30.710.10">
    <property type="entry name" value="Potassium Channel Kv1.1, Chain A"/>
    <property type="match status" value="1"/>
</dbReference>